<evidence type="ECO:0000256" key="4">
    <source>
        <dbReference type="PROSITE-ProRule" id="PRU00473"/>
    </source>
</evidence>
<dbReference type="SUPFAM" id="SSF103088">
    <property type="entry name" value="OmpA-like"/>
    <property type="match status" value="1"/>
</dbReference>
<dbReference type="Gene3D" id="3.30.1330.60">
    <property type="entry name" value="OmpA-like domain"/>
    <property type="match status" value="1"/>
</dbReference>
<dbReference type="InterPro" id="IPR006664">
    <property type="entry name" value="OMP_bac"/>
</dbReference>
<evidence type="ECO:0000256" key="5">
    <source>
        <dbReference type="SAM" id="MobiDB-lite"/>
    </source>
</evidence>
<name>A0A657LPB4_9HYPH</name>
<gene>
    <name evidence="8" type="ORF">AX760_21420</name>
</gene>
<proteinExistence type="predicted"/>
<feature type="signal peptide" evidence="6">
    <location>
        <begin position="1"/>
        <end position="22"/>
    </location>
</feature>
<dbReference type="AlphaFoldDB" id="A0A657LPB4"/>
<dbReference type="PANTHER" id="PTHR30329">
    <property type="entry name" value="STATOR ELEMENT OF FLAGELLAR MOTOR COMPLEX"/>
    <property type="match status" value="1"/>
</dbReference>
<evidence type="ECO:0000256" key="6">
    <source>
        <dbReference type="SAM" id="SignalP"/>
    </source>
</evidence>
<dbReference type="Pfam" id="PF00691">
    <property type="entry name" value="OmpA"/>
    <property type="match status" value="1"/>
</dbReference>
<evidence type="ECO:0000313" key="8">
    <source>
        <dbReference type="EMBL" id="OJF93728.1"/>
    </source>
</evidence>
<dbReference type="PANTHER" id="PTHR30329:SF21">
    <property type="entry name" value="LIPOPROTEIN YIAD-RELATED"/>
    <property type="match status" value="1"/>
</dbReference>
<dbReference type="InterPro" id="IPR006665">
    <property type="entry name" value="OmpA-like"/>
</dbReference>
<reference evidence="8 9" key="1">
    <citation type="submission" date="2016-02" db="EMBL/GenBank/DDBJ databases">
        <title>Genome sequencing of a beta-galactosidase producing bacteria Rhizobium sp. 59.</title>
        <authorList>
            <person name="Wang D."/>
            <person name="Kot W."/>
            <person name="Qin Y."/>
            <person name="Hansen L."/>
            <person name="Naqvi K."/>
            <person name="Rensing C."/>
        </authorList>
    </citation>
    <scope>NUCLEOTIDE SEQUENCE [LARGE SCALE GENOMIC DNA]</scope>
    <source>
        <strain evidence="8 9">59</strain>
    </source>
</reference>
<keyword evidence="2 4" id="KW-0472">Membrane</keyword>
<dbReference type="Proteomes" id="UP000182661">
    <property type="component" value="Unassembled WGS sequence"/>
</dbReference>
<feature type="compositionally biased region" description="Polar residues" evidence="5">
    <location>
        <begin position="74"/>
        <end position="84"/>
    </location>
</feature>
<evidence type="ECO:0000259" key="7">
    <source>
        <dbReference type="PROSITE" id="PS51123"/>
    </source>
</evidence>
<accession>A0A657LPB4</accession>
<comment type="caution">
    <text evidence="8">The sequence shown here is derived from an EMBL/GenBank/DDBJ whole genome shotgun (WGS) entry which is preliminary data.</text>
</comment>
<feature type="chain" id="PRO_5025027227" description="OmpA-like domain-containing protein" evidence="6">
    <location>
        <begin position="23"/>
        <end position="212"/>
    </location>
</feature>
<keyword evidence="6" id="KW-0732">Signal</keyword>
<dbReference type="GO" id="GO:0009279">
    <property type="term" value="C:cell outer membrane"/>
    <property type="evidence" value="ECO:0007669"/>
    <property type="project" value="UniProtKB-SubCell"/>
</dbReference>
<dbReference type="PROSITE" id="PS51123">
    <property type="entry name" value="OMPA_2"/>
    <property type="match status" value="1"/>
</dbReference>
<evidence type="ECO:0000256" key="3">
    <source>
        <dbReference type="ARBA" id="ARBA00023237"/>
    </source>
</evidence>
<dbReference type="CDD" id="cd07185">
    <property type="entry name" value="OmpA_C-like"/>
    <property type="match status" value="1"/>
</dbReference>
<dbReference type="RefSeq" id="WP_071834413.1">
    <property type="nucleotide sequence ID" value="NZ_LSRP01000105.1"/>
</dbReference>
<keyword evidence="9" id="KW-1185">Reference proteome</keyword>
<dbReference type="PRINTS" id="PR01021">
    <property type="entry name" value="OMPADOMAIN"/>
</dbReference>
<organism evidence="8 9">
    <name type="scientific">Pararhizobium antarcticum</name>
    <dbReference type="NCBI Taxonomy" id="1798805"/>
    <lineage>
        <taxon>Bacteria</taxon>
        <taxon>Pseudomonadati</taxon>
        <taxon>Pseudomonadota</taxon>
        <taxon>Alphaproteobacteria</taxon>
        <taxon>Hyphomicrobiales</taxon>
        <taxon>Rhizobiaceae</taxon>
        <taxon>Rhizobium/Agrobacterium group</taxon>
        <taxon>Pararhizobium</taxon>
    </lineage>
</organism>
<feature type="domain" description="OmpA-like" evidence="7">
    <location>
        <begin position="96"/>
        <end position="212"/>
    </location>
</feature>
<keyword evidence="3" id="KW-0998">Cell outer membrane</keyword>
<comment type="subcellular location">
    <subcellularLocation>
        <location evidence="1">Cell outer membrane</location>
    </subcellularLocation>
</comment>
<feature type="region of interest" description="Disordered" evidence="5">
    <location>
        <begin position="62"/>
        <end position="87"/>
    </location>
</feature>
<protein>
    <recommendedName>
        <fullName evidence="7">OmpA-like domain-containing protein</fullName>
    </recommendedName>
</protein>
<evidence type="ECO:0000256" key="1">
    <source>
        <dbReference type="ARBA" id="ARBA00004442"/>
    </source>
</evidence>
<evidence type="ECO:0000313" key="9">
    <source>
        <dbReference type="Proteomes" id="UP000182661"/>
    </source>
</evidence>
<dbReference type="InterPro" id="IPR050330">
    <property type="entry name" value="Bact_OuterMem_StrucFunc"/>
</dbReference>
<dbReference type="InterPro" id="IPR036737">
    <property type="entry name" value="OmpA-like_sf"/>
</dbReference>
<sequence length="212" mass="22315">MQGKVGVSLLVLLFFSNGTASAQDVLTTTSPEELVRSLTPAGGARGLKPAHKGVLFQGAESTQTSDALPGGSDGQQADGHQQPSGDYAAATVNSYGDTVSATVHLAVTFRLGSAHLTPDAQDLLDSVGKALQSSELSGYRFLIGGHTDATGSHTANLDLSRRRAESATRYLVDTYHVDPHRLVVRAFGEGTLLFPDAPEDGRNRRVEISTLQ</sequence>
<evidence type="ECO:0000256" key="2">
    <source>
        <dbReference type="ARBA" id="ARBA00023136"/>
    </source>
</evidence>
<dbReference type="EMBL" id="LSRP01000105">
    <property type="protein sequence ID" value="OJF93728.1"/>
    <property type="molecule type" value="Genomic_DNA"/>
</dbReference>